<keyword evidence="3" id="KW-1185">Reference proteome</keyword>
<feature type="region of interest" description="Disordered" evidence="1">
    <location>
        <begin position="28"/>
        <end position="60"/>
    </location>
</feature>
<feature type="region of interest" description="Disordered" evidence="1">
    <location>
        <begin position="81"/>
        <end position="100"/>
    </location>
</feature>
<protein>
    <submittedName>
        <fullName evidence="2">Uncharacterized protein</fullName>
    </submittedName>
</protein>
<feature type="compositionally biased region" description="Basic residues" evidence="1">
    <location>
        <begin position="29"/>
        <end position="44"/>
    </location>
</feature>
<dbReference type="EMBL" id="JAGPYM010000021">
    <property type="protein sequence ID" value="KAH6884097.1"/>
    <property type="molecule type" value="Genomic_DNA"/>
</dbReference>
<reference evidence="2 3" key="1">
    <citation type="journal article" date="2021" name="Nat. Commun.">
        <title>Genetic determinants of endophytism in the Arabidopsis root mycobiome.</title>
        <authorList>
            <person name="Mesny F."/>
            <person name="Miyauchi S."/>
            <person name="Thiergart T."/>
            <person name="Pickel B."/>
            <person name="Atanasova L."/>
            <person name="Karlsson M."/>
            <person name="Huettel B."/>
            <person name="Barry K.W."/>
            <person name="Haridas S."/>
            <person name="Chen C."/>
            <person name="Bauer D."/>
            <person name="Andreopoulos W."/>
            <person name="Pangilinan J."/>
            <person name="LaButti K."/>
            <person name="Riley R."/>
            <person name="Lipzen A."/>
            <person name="Clum A."/>
            <person name="Drula E."/>
            <person name="Henrissat B."/>
            <person name="Kohler A."/>
            <person name="Grigoriev I.V."/>
            <person name="Martin F.M."/>
            <person name="Hacquard S."/>
        </authorList>
    </citation>
    <scope>NUCLEOTIDE SEQUENCE [LARGE SCALE GENOMIC DNA]</scope>
    <source>
        <strain evidence="2 3">MPI-CAGE-CH-0241</strain>
    </source>
</reference>
<dbReference type="Proteomes" id="UP000777438">
    <property type="component" value="Unassembled WGS sequence"/>
</dbReference>
<proteinExistence type="predicted"/>
<name>A0A9P9AP52_9HYPO</name>
<comment type="caution">
    <text evidence="2">The sequence shown here is derived from an EMBL/GenBank/DDBJ whole genome shotgun (WGS) entry which is preliminary data.</text>
</comment>
<dbReference type="AlphaFoldDB" id="A0A9P9AP52"/>
<accession>A0A9P9AP52</accession>
<feature type="region of interest" description="Disordered" evidence="1">
    <location>
        <begin position="178"/>
        <end position="199"/>
    </location>
</feature>
<evidence type="ECO:0000313" key="2">
    <source>
        <dbReference type="EMBL" id="KAH6884097.1"/>
    </source>
</evidence>
<organism evidence="2 3">
    <name type="scientific">Thelonectria olida</name>
    <dbReference type="NCBI Taxonomy" id="1576542"/>
    <lineage>
        <taxon>Eukaryota</taxon>
        <taxon>Fungi</taxon>
        <taxon>Dikarya</taxon>
        <taxon>Ascomycota</taxon>
        <taxon>Pezizomycotina</taxon>
        <taxon>Sordariomycetes</taxon>
        <taxon>Hypocreomycetidae</taxon>
        <taxon>Hypocreales</taxon>
        <taxon>Nectriaceae</taxon>
        <taxon>Thelonectria</taxon>
    </lineage>
</organism>
<gene>
    <name evidence="2" type="ORF">B0T10DRAFT_134459</name>
</gene>
<sequence>MSGAGWVSCRCATAVLGFLDKQVEQVQDKKRRALSKNRVHNPKTKRGDEANGRMGGGQVLRDLGASSRRALDASTWIGVKPRCDSRGGAERPSQRPLRCRREGRVPVDAKGHEPITMSKQVTDAACGGVASNLCHLVGGTQGQVKRRHHAQEGCVGGARPMGSAPKKVGDVIPASGARIAGKAGTGGEGENRPTLRRIR</sequence>
<evidence type="ECO:0000313" key="3">
    <source>
        <dbReference type="Proteomes" id="UP000777438"/>
    </source>
</evidence>
<evidence type="ECO:0000256" key="1">
    <source>
        <dbReference type="SAM" id="MobiDB-lite"/>
    </source>
</evidence>